<dbReference type="Proteomes" id="UP000077469">
    <property type="component" value="Chromosome"/>
</dbReference>
<dbReference type="GO" id="GO:0005829">
    <property type="term" value="C:cytosol"/>
    <property type="evidence" value="ECO:0007669"/>
    <property type="project" value="TreeGrafter"/>
</dbReference>
<dbReference type="CDD" id="cd07516">
    <property type="entry name" value="HAD_Pase"/>
    <property type="match status" value="1"/>
</dbReference>
<dbReference type="PROSITE" id="PS01228">
    <property type="entry name" value="COF_1"/>
    <property type="match status" value="1"/>
</dbReference>
<dbReference type="InterPro" id="IPR000150">
    <property type="entry name" value="Cof"/>
</dbReference>
<dbReference type="Pfam" id="PF08282">
    <property type="entry name" value="Hydrolase_3"/>
    <property type="match status" value="1"/>
</dbReference>
<dbReference type="PANTHER" id="PTHR10000:SF8">
    <property type="entry name" value="HAD SUPERFAMILY HYDROLASE-LIKE, TYPE 3"/>
    <property type="match status" value="1"/>
</dbReference>
<evidence type="ECO:0000313" key="1">
    <source>
        <dbReference type="EMBL" id="AJC74038.1"/>
    </source>
</evidence>
<dbReference type="NCBIfam" id="TIGR00099">
    <property type="entry name" value="Cof-subfamily"/>
    <property type="match status" value="1"/>
</dbReference>
<dbReference type="InterPro" id="IPR036412">
    <property type="entry name" value="HAD-like_sf"/>
</dbReference>
<dbReference type="EMBL" id="CP007141">
    <property type="protein sequence ID" value="AJC74038.1"/>
    <property type="molecule type" value="Genomic_DNA"/>
</dbReference>
<dbReference type="Gene3D" id="3.40.50.1000">
    <property type="entry name" value="HAD superfamily/HAD-like"/>
    <property type="match status" value="1"/>
</dbReference>
<dbReference type="GO" id="GO:0000287">
    <property type="term" value="F:magnesium ion binding"/>
    <property type="evidence" value="ECO:0007669"/>
    <property type="project" value="TreeGrafter"/>
</dbReference>
<dbReference type="PATRIC" id="fig|1123384.7.peg.1477"/>
<gene>
    <name evidence="1" type="ORF">AJ81_07355</name>
</gene>
<accession>A0A0X1KRU1</accession>
<dbReference type="GO" id="GO:0016791">
    <property type="term" value="F:phosphatase activity"/>
    <property type="evidence" value="ECO:0007669"/>
    <property type="project" value="TreeGrafter"/>
</dbReference>
<organism evidence="1 2">
    <name type="scientific">Pseudothermotoga hypogea DSM 11164 = NBRC 106472</name>
    <dbReference type="NCBI Taxonomy" id="1123384"/>
    <lineage>
        <taxon>Bacteria</taxon>
        <taxon>Thermotogati</taxon>
        <taxon>Thermotogota</taxon>
        <taxon>Thermotogae</taxon>
        <taxon>Thermotogales</taxon>
        <taxon>Thermotogaceae</taxon>
        <taxon>Pseudothermotoga</taxon>
    </lineage>
</organism>
<dbReference type="STRING" id="1123384.AJ81_07355"/>
<proteinExistence type="predicted"/>
<dbReference type="PaxDb" id="1123384-AJ81_07355"/>
<reference evidence="1 2" key="1">
    <citation type="submission" date="2014-01" db="EMBL/GenBank/DDBJ databases">
        <title>Genome sequencing of Thermotog hypogea.</title>
        <authorList>
            <person name="Zhang X."/>
            <person name="Alvare G."/>
            <person name="Fristensky B."/>
            <person name="Chen L."/>
            <person name="Suen T."/>
            <person name="Chen Q."/>
            <person name="Ma K."/>
        </authorList>
    </citation>
    <scope>NUCLEOTIDE SEQUENCE [LARGE SCALE GENOMIC DNA]</scope>
    <source>
        <strain evidence="1 2">DSM 11164</strain>
    </source>
</reference>
<keyword evidence="1" id="KW-0378">Hydrolase</keyword>
<dbReference type="NCBIfam" id="TIGR01484">
    <property type="entry name" value="HAD-SF-IIB"/>
    <property type="match status" value="1"/>
</dbReference>
<dbReference type="Gene3D" id="3.30.1240.10">
    <property type="match status" value="1"/>
</dbReference>
<dbReference type="OrthoDB" id="9790031at2"/>
<dbReference type="InterPro" id="IPR006379">
    <property type="entry name" value="HAD-SF_hydro_IIB"/>
</dbReference>
<dbReference type="PANTHER" id="PTHR10000">
    <property type="entry name" value="PHOSPHOSERINE PHOSPHATASE"/>
    <property type="match status" value="1"/>
</dbReference>
<dbReference type="AlphaFoldDB" id="A0A0X1KRU1"/>
<dbReference type="KEGG" id="phy:AJ81_07355"/>
<evidence type="ECO:0000313" key="2">
    <source>
        <dbReference type="Proteomes" id="UP000077469"/>
    </source>
</evidence>
<dbReference type="SUPFAM" id="SSF56784">
    <property type="entry name" value="HAD-like"/>
    <property type="match status" value="1"/>
</dbReference>
<name>A0A0X1KRU1_9THEM</name>
<keyword evidence="2" id="KW-1185">Reference proteome</keyword>
<protein>
    <submittedName>
        <fullName evidence="1">HAD family hydrolase</fullName>
    </submittedName>
</protein>
<dbReference type="RefSeq" id="WP_031504294.1">
    <property type="nucleotide sequence ID" value="NC_022795.1"/>
</dbReference>
<dbReference type="InterPro" id="IPR023214">
    <property type="entry name" value="HAD_sf"/>
</dbReference>
<sequence length="267" mass="30025">MKVFVFDLDGTILMDSHNIHPSNLKAINLLLEKGKKIVFASGRMLPSVRKLLQRYFDVEFPIIAYNGSVVWTNEHGKIMELKIEPQRASQIVQKLRSLNVHRQAYVDDKLVVEEDNEHARAYSEHSGIELTFVDDLAELVAEHGATKLLAIAEPERLDAIIPELRDEFDDVLIFKSFSNYLDFVPSQTDKGRALKVLAEKLGFDLREAVAFGDNDNDVALLRSVGLGVAVRNGTKSLKEVADVVVEENFLGGPGNFLLDLFDRGWFD</sequence>
<dbReference type="SFLD" id="SFLDG01140">
    <property type="entry name" value="C2.B:_Phosphomannomutase_and_P"/>
    <property type="match status" value="1"/>
</dbReference>
<dbReference type="SMR" id="A0A0X1KRU1"/>
<dbReference type="SFLD" id="SFLDS00003">
    <property type="entry name" value="Haloacid_Dehalogenase"/>
    <property type="match status" value="1"/>
</dbReference>